<sequence>MRSRPEQVFMDAIPVIANRRQPLSTKIAAEFIIHNPTIEHAIEQIAGYLGTVPVCLPDQVDSLRQVRNEFQDSRYMKGRFTPKDHDRSRSICHRSGSRYRHLLGAKSFPACSIPTGNPCDTEQATHITTTKCDRKYRAETRFVRHFGLG</sequence>
<proteinExistence type="predicted"/>
<dbReference type="EMBL" id="VSSQ01075908">
    <property type="protein sequence ID" value="MPN26398.1"/>
    <property type="molecule type" value="Genomic_DNA"/>
</dbReference>
<reference evidence="1" key="1">
    <citation type="submission" date="2019-08" db="EMBL/GenBank/DDBJ databases">
        <authorList>
            <person name="Kucharzyk K."/>
            <person name="Murdoch R.W."/>
            <person name="Higgins S."/>
            <person name="Loffler F."/>
        </authorList>
    </citation>
    <scope>NUCLEOTIDE SEQUENCE</scope>
</reference>
<comment type="caution">
    <text evidence="1">The sequence shown here is derived from an EMBL/GenBank/DDBJ whole genome shotgun (WGS) entry which is preliminary data.</text>
</comment>
<organism evidence="1">
    <name type="scientific">bioreactor metagenome</name>
    <dbReference type="NCBI Taxonomy" id="1076179"/>
    <lineage>
        <taxon>unclassified sequences</taxon>
        <taxon>metagenomes</taxon>
        <taxon>ecological metagenomes</taxon>
    </lineage>
</organism>
<accession>A0A645GHJ1</accession>
<name>A0A645GHJ1_9ZZZZ</name>
<evidence type="ECO:0000313" key="1">
    <source>
        <dbReference type="EMBL" id="MPN26398.1"/>
    </source>
</evidence>
<gene>
    <name evidence="1" type="ORF">SDC9_173822</name>
</gene>
<dbReference type="AlphaFoldDB" id="A0A645GHJ1"/>
<protein>
    <submittedName>
        <fullName evidence="1">Uncharacterized protein</fullName>
    </submittedName>
</protein>